<name>D6SJV5_9BACT</name>
<comment type="caution">
    <text evidence="2">The sequence shown here is derived from an EMBL/GenBank/DDBJ whole genome shotgun (WGS) entry which is preliminary data.</text>
</comment>
<keyword evidence="3" id="KW-1185">Reference proteome</keyword>
<evidence type="ECO:0000313" key="3">
    <source>
        <dbReference type="Proteomes" id="UP000005496"/>
    </source>
</evidence>
<gene>
    <name evidence="2" type="ORF">Dthio_PD3614</name>
</gene>
<feature type="chain" id="PRO_5003088206" description="Lipoprotein" evidence="1">
    <location>
        <begin position="23"/>
        <end position="106"/>
    </location>
</feature>
<keyword evidence="1" id="KW-0732">Signal</keyword>
<accession>D6SJV5</accession>
<evidence type="ECO:0000256" key="1">
    <source>
        <dbReference type="SAM" id="SignalP"/>
    </source>
</evidence>
<sequence>MKVLSFLLISLLVFTVPSTTNAFFGSKTHDECILDRMPGVQNNRAASEIRRACHNKYPKAAEPKRRLGIFGPKNYEECMLEHLTGDESDWAVNYIRSSCRRIFPRD</sequence>
<dbReference type="Proteomes" id="UP000005496">
    <property type="component" value="Unassembled WGS sequence"/>
</dbReference>
<proteinExistence type="predicted"/>
<dbReference type="AlphaFoldDB" id="D6SJV5"/>
<evidence type="ECO:0008006" key="4">
    <source>
        <dbReference type="Google" id="ProtNLM"/>
    </source>
</evidence>
<dbReference type="EMBL" id="ACJN02000001">
    <property type="protein sequence ID" value="EFI36158.1"/>
    <property type="molecule type" value="Genomic_DNA"/>
</dbReference>
<feature type="signal peptide" evidence="1">
    <location>
        <begin position="1"/>
        <end position="22"/>
    </location>
</feature>
<reference evidence="2" key="1">
    <citation type="submission" date="2010-05" db="EMBL/GenBank/DDBJ databases">
        <title>The draft genome of Desulfonatronospira thiodismutans ASO3-1.</title>
        <authorList>
            <consortium name="US DOE Joint Genome Institute (JGI-PGF)"/>
            <person name="Lucas S."/>
            <person name="Copeland A."/>
            <person name="Lapidus A."/>
            <person name="Cheng J.-F."/>
            <person name="Bruce D."/>
            <person name="Goodwin L."/>
            <person name="Pitluck S."/>
            <person name="Chertkov O."/>
            <person name="Brettin T."/>
            <person name="Detter J.C."/>
            <person name="Han C."/>
            <person name="Land M.L."/>
            <person name="Hauser L."/>
            <person name="Kyrpides N."/>
            <person name="Mikhailova N."/>
            <person name="Muyzer G."/>
            <person name="Woyke T."/>
        </authorList>
    </citation>
    <scope>NUCLEOTIDE SEQUENCE [LARGE SCALE GENOMIC DNA]</scope>
    <source>
        <strain evidence="2">ASO3-1</strain>
    </source>
</reference>
<evidence type="ECO:0000313" key="2">
    <source>
        <dbReference type="EMBL" id="EFI36158.1"/>
    </source>
</evidence>
<organism evidence="2 3">
    <name type="scientific">Desulfonatronospira thiodismutans ASO3-1</name>
    <dbReference type="NCBI Taxonomy" id="555779"/>
    <lineage>
        <taxon>Bacteria</taxon>
        <taxon>Pseudomonadati</taxon>
        <taxon>Thermodesulfobacteriota</taxon>
        <taxon>Desulfovibrionia</taxon>
        <taxon>Desulfovibrionales</taxon>
        <taxon>Desulfonatronovibrionaceae</taxon>
        <taxon>Desulfonatronospira</taxon>
    </lineage>
</organism>
<protein>
    <recommendedName>
        <fullName evidence="4">Lipoprotein</fullName>
    </recommendedName>
</protein>